<dbReference type="Gene3D" id="3.30.70.1350">
    <property type="entry name" value="Cation efflux protein, cytoplasmic domain"/>
    <property type="match status" value="1"/>
</dbReference>
<gene>
    <name evidence="11" type="ORF">GCM10011534_01600</name>
</gene>
<comment type="caution">
    <text evidence="11">The sequence shown here is derived from an EMBL/GenBank/DDBJ whole genome shotgun (WGS) entry which is preliminary data.</text>
</comment>
<keyword evidence="3" id="KW-0813">Transport</keyword>
<feature type="region of interest" description="Disordered" evidence="7">
    <location>
        <begin position="305"/>
        <end position="325"/>
    </location>
</feature>
<keyword evidence="6 8" id="KW-0472">Membrane</keyword>
<dbReference type="InterPro" id="IPR027469">
    <property type="entry name" value="Cation_efflux_TMD_sf"/>
</dbReference>
<evidence type="ECO:0000256" key="3">
    <source>
        <dbReference type="ARBA" id="ARBA00022448"/>
    </source>
</evidence>
<name>A0A917W9P1_9RHOB</name>
<evidence type="ECO:0000256" key="1">
    <source>
        <dbReference type="ARBA" id="ARBA00004141"/>
    </source>
</evidence>
<dbReference type="GO" id="GO:0008324">
    <property type="term" value="F:monoatomic cation transmembrane transporter activity"/>
    <property type="evidence" value="ECO:0007669"/>
    <property type="project" value="InterPro"/>
</dbReference>
<evidence type="ECO:0000256" key="2">
    <source>
        <dbReference type="ARBA" id="ARBA00008114"/>
    </source>
</evidence>
<evidence type="ECO:0000256" key="7">
    <source>
        <dbReference type="SAM" id="MobiDB-lite"/>
    </source>
</evidence>
<organism evidence="11 12">
    <name type="scientific">Pseudooceanicola nanhaiensis</name>
    <dbReference type="NCBI Taxonomy" id="375761"/>
    <lineage>
        <taxon>Bacteria</taxon>
        <taxon>Pseudomonadati</taxon>
        <taxon>Pseudomonadota</taxon>
        <taxon>Alphaproteobacteria</taxon>
        <taxon>Rhodobacterales</taxon>
        <taxon>Paracoccaceae</taxon>
        <taxon>Pseudooceanicola</taxon>
    </lineage>
</organism>
<feature type="transmembrane region" description="Helical" evidence="8">
    <location>
        <begin position="75"/>
        <end position="96"/>
    </location>
</feature>
<dbReference type="InterPro" id="IPR036837">
    <property type="entry name" value="Cation_efflux_CTD_sf"/>
</dbReference>
<dbReference type="PANTHER" id="PTHR13414:SF9">
    <property type="entry name" value="PROTON-COUPLED ZINC ANTIPORTER SLC30A9, MITOCHONDRIAL"/>
    <property type="match status" value="1"/>
</dbReference>
<keyword evidence="4 8" id="KW-0812">Transmembrane</keyword>
<feature type="transmembrane region" description="Helical" evidence="8">
    <location>
        <begin position="7"/>
        <end position="29"/>
    </location>
</feature>
<evidence type="ECO:0000313" key="12">
    <source>
        <dbReference type="Proteomes" id="UP000649829"/>
    </source>
</evidence>
<feature type="transmembrane region" description="Helical" evidence="8">
    <location>
        <begin position="116"/>
        <end position="136"/>
    </location>
</feature>
<dbReference type="InterPro" id="IPR002524">
    <property type="entry name" value="Cation_efflux"/>
</dbReference>
<evidence type="ECO:0000256" key="4">
    <source>
        <dbReference type="ARBA" id="ARBA00022692"/>
    </source>
</evidence>
<dbReference type="AlphaFoldDB" id="A0A917W9P1"/>
<evidence type="ECO:0000256" key="6">
    <source>
        <dbReference type="ARBA" id="ARBA00023136"/>
    </source>
</evidence>
<feature type="transmembrane region" description="Helical" evidence="8">
    <location>
        <begin position="192"/>
        <end position="210"/>
    </location>
</feature>
<dbReference type="GO" id="GO:0006829">
    <property type="term" value="P:zinc ion transport"/>
    <property type="evidence" value="ECO:0007669"/>
    <property type="project" value="InterPro"/>
</dbReference>
<sequence length="325" mass="34487">MAGDSKLVIYAALAGNAAIAVTKFIAAAYTGSSAMLSEAIHSVVDTGNQGLLLLGLSRSRRAPDEVHPFGYGMEVYFWSFVVAILIFGLGSGISFYEGVQHILHPEPITSYTINYVVLGFAILFEGAAWIVALRAFNKTRGGRSLWQAIRRSKDPTTFTVLFEDSAALLGLVIAMIGLLLSQHLGWHTADGAASIGIAVVLALAAAGLAYETRSLLIGEAATRETRHAIREMIGEEPGVAGLNELRTIHLGPQNVLANISLDFRDTASLADVEATVSRLETRIRETFPEVMHVFIEAQAKESQSGAPFGIGVPPAAPGQPKGSSG</sequence>
<dbReference type="Pfam" id="PF01545">
    <property type="entry name" value="Cation_efflux"/>
    <property type="match status" value="1"/>
</dbReference>
<evidence type="ECO:0000256" key="5">
    <source>
        <dbReference type="ARBA" id="ARBA00022989"/>
    </source>
</evidence>
<protein>
    <submittedName>
        <fullName evidence="11">Cation transporter</fullName>
    </submittedName>
</protein>
<feature type="transmembrane region" description="Helical" evidence="8">
    <location>
        <begin position="157"/>
        <end position="180"/>
    </location>
</feature>
<evidence type="ECO:0000313" key="11">
    <source>
        <dbReference type="EMBL" id="GGL83200.1"/>
    </source>
</evidence>
<evidence type="ECO:0000256" key="8">
    <source>
        <dbReference type="SAM" id="Phobius"/>
    </source>
</evidence>
<dbReference type="Proteomes" id="UP000649829">
    <property type="component" value="Unassembled WGS sequence"/>
</dbReference>
<feature type="domain" description="Cation efflux protein cytoplasmic" evidence="10">
    <location>
        <begin position="223"/>
        <end position="295"/>
    </location>
</feature>
<dbReference type="SUPFAM" id="SSF160240">
    <property type="entry name" value="Cation efflux protein cytoplasmic domain-like"/>
    <property type="match status" value="1"/>
</dbReference>
<dbReference type="InterPro" id="IPR027470">
    <property type="entry name" value="Cation_efflux_CTD"/>
</dbReference>
<reference evidence="11" key="2">
    <citation type="submission" date="2020-09" db="EMBL/GenBank/DDBJ databases">
        <authorList>
            <person name="Sun Q."/>
            <person name="Zhou Y."/>
        </authorList>
    </citation>
    <scope>NUCLEOTIDE SEQUENCE</scope>
    <source>
        <strain evidence="11">CGMCC 1.6293</strain>
    </source>
</reference>
<comment type="subcellular location">
    <subcellularLocation>
        <location evidence="1">Membrane</location>
        <topology evidence="1">Multi-pass membrane protein</topology>
    </subcellularLocation>
</comment>
<dbReference type="GO" id="GO:0016020">
    <property type="term" value="C:membrane"/>
    <property type="evidence" value="ECO:0007669"/>
    <property type="project" value="UniProtKB-SubCell"/>
</dbReference>
<accession>A0A917W9P1</accession>
<dbReference type="InterPro" id="IPR058533">
    <property type="entry name" value="Cation_efflux_TM"/>
</dbReference>
<comment type="similarity">
    <text evidence="2">Belongs to the cation diffusion facilitator (CDF) transporter (TC 2.A.4) family.</text>
</comment>
<dbReference type="EMBL" id="BMLF01000001">
    <property type="protein sequence ID" value="GGL83200.1"/>
    <property type="molecule type" value="Genomic_DNA"/>
</dbReference>
<dbReference type="Gene3D" id="1.20.1510.10">
    <property type="entry name" value="Cation efflux protein transmembrane domain"/>
    <property type="match status" value="1"/>
</dbReference>
<dbReference type="SUPFAM" id="SSF161111">
    <property type="entry name" value="Cation efflux protein transmembrane domain-like"/>
    <property type="match status" value="1"/>
</dbReference>
<feature type="transmembrane region" description="Helical" evidence="8">
    <location>
        <begin position="35"/>
        <end position="54"/>
    </location>
</feature>
<dbReference type="PANTHER" id="PTHR13414">
    <property type="entry name" value="HUEL-CATION TRANSPORTER"/>
    <property type="match status" value="1"/>
</dbReference>
<dbReference type="InterPro" id="IPR040177">
    <property type="entry name" value="SLC30A9"/>
</dbReference>
<feature type="domain" description="Cation efflux protein transmembrane" evidence="9">
    <location>
        <begin position="10"/>
        <end position="217"/>
    </location>
</feature>
<dbReference type="Pfam" id="PF16916">
    <property type="entry name" value="ZT_dimer"/>
    <property type="match status" value="1"/>
</dbReference>
<proteinExistence type="inferred from homology"/>
<reference evidence="11" key="1">
    <citation type="journal article" date="2014" name="Int. J. Syst. Evol. Microbiol.">
        <title>Complete genome sequence of Corynebacterium casei LMG S-19264T (=DSM 44701T), isolated from a smear-ripened cheese.</title>
        <authorList>
            <consortium name="US DOE Joint Genome Institute (JGI-PGF)"/>
            <person name="Walter F."/>
            <person name="Albersmeier A."/>
            <person name="Kalinowski J."/>
            <person name="Ruckert C."/>
        </authorList>
    </citation>
    <scope>NUCLEOTIDE SEQUENCE</scope>
    <source>
        <strain evidence="11">CGMCC 1.6293</strain>
    </source>
</reference>
<evidence type="ECO:0000259" key="9">
    <source>
        <dbReference type="Pfam" id="PF01545"/>
    </source>
</evidence>
<dbReference type="NCBIfam" id="TIGR01297">
    <property type="entry name" value="CDF"/>
    <property type="match status" value="1"/>
</dbReference>
<dbReference type="RefSeq" id="WP_084178266.1">
    <property type="nucleotide sequence ID" value="NZ_BMLF01000001.1"/>
</dbReference>
<keyword evidence="12" id="KW-1185">Reference proteome</keyword>
<evidence type="ECO:0000259" key="10">
    <source>
        <dbReference type="Pfam" id="PF16916"/>
    </source>
</evidence>
<keyword evidence="5 8" id="KW-1133">Transmembrane helix</keyword>